<gene>
    <name evidence="3" type="ORF">E8A74_01325</name>
</gene>
<dbReference type="InterPro" id="IPR009061">
    <property type="entry name" value="DNA-bd_dom_put_sf"/>
</dbReference>
<dbReference type="OrthoDB" id="9810140at2"/>
<keyword evidence="1" id="KW-0238">DNA-binding</keyword>
<organism evidence="3 4">
    <name type="scientific">Polyangium fumosum</name>
    <dbReference type="NCBI Taxonomy" id="889272"/>
    <lineage>
        <taxon>Bacteria</taxon>
        <taxon>Pseudomonadati</taxon>
        <taxon>Myxococcota</taxon>
        <taxon>Polyangia</taxon>
        <taxon>Polyangiales</taxon>
        <taxon>Polyangiaceae</taxon>
        <taxon>Polyangium</taxon>
    </lineage>
</organism>
<dbReference type="GO" id="GO:0003677">
    <property type="term" value="F:DNA binding"/>
    <property type="evidence" value="ECO:0007669"/>
    <property type="project" value="UniProtKB-KW"/>
</dbReference>
<dbReference type="SUPFAM" id="SSF46955">
    <property type="entry name" value="Putative DNA-binding domain"/>
    <property type="match status" value="1"/>
</dbReference>
<sequence length="129" mass="14855">MSGRRELPAKLYYRIGEVAGIVGVETHVLRYWESEFRSIRPQKSAKGQRVYSRRDVETLLKVKDLLYAHRFTIAGARRKLREGGIEPPGEDDPSVEQARRMREALLDIRSELVAMMRELDEPKATGKKS</sequence>
<keyword evidence="4" id="KW-1185">Reference proteome</keyword>
<name>A0A4U1JKB8_9BACT</name>
<dbReference type="SMART" id="SM00422">
    <property type="entry name" value="HTH_MERR"/>
    <property type="match status" value="1"/>
</dbReference>
<dbReference type="InterPro" id="IPR047057">
    <property type="entry name" value="MerR_fam"/>
</dbReference>
<dbReference type="GO" id="GO:0003700">
    <property type="term" value="F:DNA-binding transcription factor activity"/>
    <property type="evidence" value="ECO:0007669"/>
    <property type="project" value="InterPro"/>
</dbReference>
<dbReference type="Gene3D" id="1.10.1660.10">
    <property type="match status" value="1"/>
</dbReference>
<accession>A0A4U1JKB8</accession>
<dbReference type="PANTHER" id="PTHR30204">
    <property type="entry name" value="REDOX-CYCLING DRUG-SENSING TRANSCRIPTIONAL ACTIVATOR SOXR"/>
    <property type="match status" value="1"/>
</dbReference>
<feature type="domain" description="HTH merR-type" evidence="2">
    <location>
        <begin position="12"/>
        <end position="82"/>
    </location>
</feature>
<evidence type="ECO:0000256" key="1">
    <source>
        <dbReference type="ARBA" id="ARBA00023125"/>
    </source>
</evidence>
<reference evidence="3 4" key="1">
    <citation type="submission" date="2019-04" db="EMBL/GenBank/DDBJ databases">
        <authorList>
            <person name="Li Y."/>
            <person name="Wang J."/>
        </authorList>
    </citation>
    <scope>NUCLEOTIDE SEQUENCE [LARGE SCALE GENOMIC DNA]</scope>
    <source>
        <strain evidence="3 4">DSM 14668</strain>
    </source>
</reference>
<dbReference type="RefSeq" id="WP_136927037.1">
    <property type="nucleotide sequence ID" value="NZ_SSMQ01000001.1"/>
</dbReference>
<evidence type="ECO:0000313" key="3">
    <source>
        <dbReference type="EMBL" id="TKD13221.1"/>
    </source>
</evidence>
<dbReference type="PANTHER" id="PTHR30204:SF15">
    <property type="entry name" value="BLL5018 PROTEIN"/>
    <property type="match status" value="1"/>
</dbReference>
<comment type="caution">
    <text evidence="3">The sequence shown here is derived from an EMBL/GenBank/DDBJ whole genome shotgun (WGS) entry which is preliminary data.</text>
</comment>
<dbReference type="Proteomes" id="UP000309215">
    <property type="component" value="Unassembled WGS sequence"/>
</dbReference>
<dbReference type="InterPro" id="IPR000551">
    <property type="entry name" value="MerR-type_HTH_dom"/>
</dbReference>
<evidence type="ECO:0000259" key="2">
    <source>
        <dbReference type="PROSITE" id="PS50937"/>
    </source>
</evidence>
<evidence type="ECO:0000313" key="4">
    <source>
        <dbReference type="Proteomes" id="UP000309215"/>
    </source>
</evidence>
<dbReference type="PROSITE" id="PS50937">
    <property type="entry name" value="HTH_MERR_2"/>
    <property type="match status" value="1"/>
</dbReference>
<proteinExistence type="predicted"/>
<dbReference type="EMBL" id="SSMQ01000001">
    <property type="protein sequence ID" value="TKD13221.1"/>
    <property type="molecule type" value="Genomic_DNA"/>
</dbReference>
<dbReference type="CDD" id="cd04765">
    <property type="entry name" value="HTH_MlrA-like_sg2"/>
    <property type="match status" value="1"/>
</dbReference>
<protein>
    <submittedName>
        <fullName evidence="3">MerR family transcriptional regulator</fullName>
    </submittedName>
</protein>
<dbReference type="Pfam" id="PF13411">
    <property type="entry name" value="MerR_1"/>
    <property type="match status" value="1"/>
</dbReference>
<dbReference type="AlphaFoldDB" id="A0A4U1JKB8"/>